<accession>A0AAV9TTS3</accession>
<evidence type="ECO:0000313" key="2">
    <source>
        <dbReference type="EMBL" id="KAK6227033.1"/>
    </source>
</evidence>
<sequence>MSRNSQSVMIDVDRRSDDNISGLGESIALSSTSLRESILGYRIENGRTYHKYKDGKYMFPNDERELERLDLTHTLWLLVNDNKLGIAPPCQEGARVGRVLDIGTGTGIWALDFGDEHPEAEIIATDLSPTLPSYVPPNVRFEVDDAEEPWAYSQPFEYIHSRVITSGISNWHKYLRQCYSNLKPGGWVEVQEIDLYTVSDDETLKPGSALMSWCHLLQEASDRLGSPFVRIATLKEVMLDVGFVEVSMTVTKWPTNDWPADPGWKEIGMWNAENILSGIEGLSMAALTRGHKWTREAVDMFLIDVRRDLKDRNIHAYWPVYFITGRRP</sequence>
<dbReference type="AlphaFoldDB" id="A0AAV9TTS3"/>
<dbReference type="PANTHER" id="PTHR43591">
    <property type="entry name" value="METHYLTRANSFERASE"/>
    <property type="match status" value="1"/>
</dbReference>
<name>A0AAV9TTS3_9PEZI</name>
<comment type="similarity">
    <text evidence="1">Belongs to the methyltransferase superfamily. LaeA methyltransferase family.</text>
</comment>
<dbReference type="GO" id="GO:0008168">
    <property type="term" value="F:methyltransferase activity"/>
    <property type="evidence" value="ECO:0007669"/>
    <property type="project" value="TreeGrafter"/>
</dbReference>
<dbReference type="Gene3D" id="3.40.50.150">
    <property type="entry name" value="Vaccinia Virus protein VP39"/>
    <property type="match status" value="1"/>
</dbReference>
<evidence type="ECO:0000256" key="1">
    <source>
        <dbReference type="ARBA" id="ARBA00038158"/>
    </source>
</evidence>
<dbReference type="PANTHER" id="PTHR43591:SF10">
    <property type="entry name" value="ABC TRANSMEMBRANE TYPE-1 DOMAIN-CONTAINING PROTEIN-RELATED"/>
    <property type="match status" value="1"/>
</dbReference>
<evidence type="ECO:0000313" key="3">
    <source>
        <dbReference type="Proteomes" id="UP001327957"/>
    </source>
</evidence>
<keyword evidence="3" id="KW-1185">Reference proteome</keyword>
<dbReference type="InterPro" id="IPR029063">
    <property type="entry name" value="SAM-dependent_MTases_sf"/>
</dbReference>
<gene>
    <name evidence="2" type="ORF">QIS74_00588</name>
</gene>
<dbReference type="Pfam" id="PF13489">
    <property type="entry name" value="Methyltransf_23"/>
    <property type="match status" value="1"/>
</dbReference>
<dbReference type="CDD" id="cd02440">
    <property type="entry name" value="AdoMet_MTases"/>
    <property type="match status" value="1"/>
</dbReference>
<dbReference type="SUPFAM" id="SSF53335">
    <property type="entry name" value="S-adenosyl-L-methionine-dependent methyltransferases"/>
    <property type="match status" value="1"/>
</dbReference>
<proteinExistence type="inferred from homology"/>
<dbReference type="Proteomes" id="UP001327957">
    <property type="component" value="Unassembled WGS sequence"/>
</dbReference>
<dbReference type="EMBL" id="JASAOK010000001">
    <property type="protein sequence ID" value="KAK6227033.1"/>
    <property type="molecule type" value="Genomic_DNA"/>
</dbReference>
<comment type="caution">
    <text evidence="2">The sequence shown here is derived from an EMBL/GenBank/DDBJ whole genome shotgun (WGS) entry which is preliminary data.</text>
</comment>
<reference evidence="2 3" key="1">
    <citation type="submission" date="2023-04" db="EMBL/GenBank/DDBJ databases">
        <title>Colletotrichum tabacum stain YC1 causing leaf anthracnose on Nicotiana tabacum(L.) cv.</title>
        <authorList>
            <person name="Ji Z."/>
            <person name="Wang M."/>
            <person name="Zhang J."/>
            <person name="Wang N."/>
            <person name="Zhou Z."/>
        </authorList>
    </citation>
    <scope>NUCLEOTIDE SEQUENCE [LARGE SCALE GENOMIC DNA]</scope>
    <source>
        <strain evidence="2 3">YC1</strain>
    </source>
</reference>
<protein>
    <recommendedName>
        <fullName evidence="4">Methyltransferase domain-containing protein</fullName>
    </recommendedName>
</protein>
<evidence type="ECO:0008006" key="4">
    <source>
        <dbReference type="Google" id="ProtNLM"/>
    </source>
</evidence>
<organism evidence="2 3">
    <name type="scientific">Colletotrichum tabaci</name>
    <dbReference type="NCBI Taxonomy" id="1209068"/>
    <lineage>
        <taxon>Eukaryota</taxon>
        <taxon>Fungi</taxon>
        <taxon>Dikarya</taxon>
        <taxon>Ascomycota</taxon>
        <taxon>Pezizomycotina</taxon>
        <taxon>Sordariomycetes</taxon>
        <taxon>Hypocreomycetidae</taxon>
        <taxon>Glomerellales</taxon>
        <taxon>Glomerellaceae</taxon>
        <taxon>Colletotrichum</taxon>
        <taxon>Colletotrichum destructivum species complex</taxon>
    </lineage>
</organism>